<accession>A0ABR7JA07</accession>
<dbReference type="EMBL" id="JACRUJ010000004">
    <property type="protein sequence ID" value="MBC5842341.1"/>
    <property type="molecule type" value="Genomic_DNA"/>
</dbReference>
<evidence type="ECO:0000313" key="3">
    <source>
        <dbReference type="Proteomes" id="UP000629963"/>
    </source>
</evidence>
<reference evidence="2 3" key="1">
    <citation type="submission" date="2020-08" db="EMBL/GenBank/DDBJ databases">
        <title>Description of novel Flavobacterium F-380 isolate.</title>
        <authorList>
            <person name="Saticioglu I.B."/>
            <person name="Duman M."/>
            <person name="Altun S."/>
        </authorList>
    </citation>
    <scope>NUCLEOTIDE SEQUENCE [LARGE SCALE GENOMIC DNA]</scope>
    <source>
        <strain evidence="2 3">F-380</strain>
    </source>
</reference>
<keyword evidence="3" id="KW-1185">Reference proteome</keyword>
<organism evidence="2 3">
    <name type="scientific">Flavobacterium kayseriense</name>
    <dbReference type="NCBI Taxonomy" id="2764714"/>
    <lineage>
        <taxon>Bacteria</taxon>
        <taxon>Pseudomonadati</taxon>
        <taxon>Bacteroidota</taxon>
        <taxon>Flavobacteriia</taxon>
        <taxon>Flavobacteriales</taxon>
        <taxon>Flavobacteriaceae</taxon>
        <taxon>Flavobacterium</taxon>
    </lineage>
</organism>
<keyword evidence="1" id="KW-1133">Transmembrane helix</keyword>
<proteinExistence type="predicted"/>
<dbReference type="RefSeq" id="WP_187010832.1">
    <property type="nucleotide sequence ID" value="NZ_JACRUI010000004.1"/>
</dbReference>
<evidence type="ECO:0000256" key="1">
    <source>
        <dbReference type="SAM" id="Phobius"/>
    </source>
</evidence>
<comment type="caution">
    <text evidence="2">The sequence shown here is derived from an EMBL/GenBank/DDBJ whole genome shotgun (WGS) entry which is preliminary data.</text>
</comment>
<keyword evidence="1" id="KW-0812">Transmembrane</keyword>
<keyword evidence="1" id="KW-0472">Membrane</keyword>
<feature type="transmembrane region" description="Helical" evidence="1">
    <location>
        <begin position="32"/>
        <end position="50"/>
    </location>
</feature>
<sequence length="55" mass="5941">MSKDKIVGAVLLIIGLLFNFSAIEFKGLGFLAGAICATGIGLFLFDFKIFKKTNK</sequence>
<evidence type="ECO:0000313" key="2">
    <source>
        <dbReference type="EMBL" id="MBC5842341.1"/>
    </source>
</evidence>
<gene>
    <name evidence="2" type="ORF">H8R23_13070</name>
</gene>
<dbReference type="Proteomes" id="UP000629963">
    <property type="component" value="Unassembled WGS sequence"/>
</dbReference>
<name>A0ABR7JA07_9FLAO</name>
<protein>
    <submittedName>
        <fullName evidence="2">Uncharacterized protein</fullName>
    </submittedName>
</protein>